<dbReference type="SMART" id="SM00382">
    <property type="entry name" value="AAA"/>
    <property type="match status" value="1"/>
</dbReference>
<dbReference type="InterPro" id="IPR020568">
    <property type="entry name" value="Ribosomal_Su5_D2-typ_SF"/>
</dbReference>
<evidence type="ECO:0000256" key="18">
    <source>
        <dbReference type="PROSITE-ProRule" id="PRU01122"/>
    </source>
</evidence>
<dbReference type="PROSITE" id="PS51786">
    <property type="entry name" value="LON_PROTEOLYTIC"/>
    <property type="match status" value="1"/>
</dbReference>
<evidence type="ECO:0000256" key="6">
    <source>
        <dbReference type="ARBA" id="ARBA00022825"/>
    </source>
</evidence>
<dbReference type="GO" id="GO:0004176">
    <property type="term" value="F:ATP-dependent peptidase activity"/>
    <property type="evidence" value="ECO:0007669"/>
    <property type="project" value="UniProtKB-UniRule"/>
</dbReference>
<evidence type="ECO:0000256" key="13">
    <source>
        <dbReference type="ARBA" id="ARBA00082722"/>
    </source>
</evidence>
<evidence type="ECO:0000256" key="1">
    <source>
        <dbReference type="ARBA" id="ARBA00004496"/>
    </source>
</evidence>
<proteinExistence type="evidence at transcript level"/>
<reference evidence="22 23" key="1">
    <citation type="submission" date="2019-11" db="EMBL/GenBank/DDBJ databases">
        <authorList>
            <person name="Ren C."/>
            <person name="Wang H."/>
            <person name="Xu Y."/>
        </authorList>
    </citation>
    <scope>NUCLEOTIDE SEQUENCE [LARGE SCALE GENOMIC DNA]</scope>
    <source>
        <strain evidence="22 23">LBM 19010</strain>
    </source>
</reference>
<evidence type="ECO:0000256" key="14">
    <source>
        <dbReference type="HAMAP-Rule" id="MF_01973"/>
    </source>
</evidence>
<dbReference type="PROSITE" id="PS01046">
    <property type="entry name" value="LON_SER"/>
    <property type="match status" value="1"/>
</dbReference>
<comment type="subunit">
    <text evidence="14 15">Homohexamer. Organized in a ring with a central cavity.</text>
</comment>
<keyword evidence="6 14" id="KW-0720">Serine protease</keyword>
<dbReference type="RefSeq" id="WP_086035701.1">
    <property type="nucleotide sequence ID" value="NZ_CP046051.1"/>
</dbReference>
<feature type="binding site" evidence="14 17">
    <location>
        <begin position="365"/>
        <end position="372"/>
    </location>
    <ligand>
        <name>ATP</name>
        <dbReference type="ChEBI" id="CHEBI:30616"/>
    </ligand>
</feature>
<keyword evidence="2 14" id="KW-0963">Cytoplasm</keyword>
<dbReference type="Gene3D" id="3.30.230.10">
    <property type="match status" value="1"/>
</dbReference>
<dbReference type="PIRSF" id="PIRSF001174">
    <property type="entry name" value="Lon_proteas"/>
    <property type="match status" value="1"/>
</dbReference>
<evidence type="ECO:0000256" key="19">
    <source>
        <dbReference type="RuleBase" id="RU000591"/>
    </source>
</evidence>
<dbReference type="SUPFAM" id="SSF54211">
    <property type="entry name" value="Ribosomal protein S5 domain 2-like"/>
    <property type="match status" value="1"/>
</dbReference>
<dbReference type="GO" id="GO:0005524">
    <property type="term" value="F:ATP binding"/>
    <property type="evidence" value="ECO:0007669"/>
    <property type="project" value="UniProtKB-UniRule"/>
</dbReference>
<feature type="domain" description="Lon N-terminal" evidence="21">
    <location>
        <begin position="19"/>
        <end position="213"/>
    </location>
</feature>
<comment type="catalytic activity">
    <reaction evidence="9 14 15 18">
        <text>Hydrolysis of proteins in presence of ATP.</text>
        <dbReference type="EC" id="3.4.21.53"/>
    </reaction>
</comment>
<dbReference type="CDD" id="cd19500">
    <property type="entry name" value="RecA-like_Lon"/>
    <property type="match status" value="1"/>
</dbReference>
<name>A0A859DVA0_9FIRM</name>
<dbReference type="EC" id="3.4.21.53" evidence="11 14"/>
<evidence type="ECO:0000259" key="21">
    <source>
        <dbReference type="PROSITE" id="PS51787"/>
    </source>
</evidence>
<dbReference type="InterPro" id="IPR003593">
    <property type="entry name" value="AAA+_ATPase"/>
</dbReference>
<evidence type="ECO:0000256" key="17">
    <source>
        <dbReference type="PIRSR" id="PIRSR001174-2"/>
    </source>
</evidence>
<dbReference type="Gene3D" id="2.30.130.40">
    <property type="entry name" value="LON domain-like"/>
    <property type="match status" value="1"/>
</dbReference>
<keyword evidence="8 14" id="KW-0346">Stress response</keyword>
<dbReference type="PROSITE" id="PS51787">
    <property type="entry name" value="LON_N"/>
    <property type="match status" value="1"/>
</dbReference>
<accession>A0A859DVA0</accession>
<dbReference type="Pfam" id="PF05362">
    <property type="entry name" value="Lon_C"/>
    <property type="match status" value="1"/>
</dbReference>
<dbReference type="InterPro" id="IPR015947">
    <property type="entry name" value="PUA-like_sf"/>
</dbReference>
<evidence type="ECO:0000256" key="4">
    <source>
        <dbReference type="ARBA" id="ARBA00022741"/>
    </source>
</evidence>
<feature type="active site" evidence="14 16">
    <location>
        <position position="731"/>
    </location>
</feature>
<dbReference type="Proteomes" id="UP000501316">
    <property type="component" value="Chromosome"/>
</dbReference>
<dbReference type="SUPFAM" id="SSF88697">
    <property type="entry name" value="PUA domain-like"/>
    <property type="match status" value="1"/>
</dbReference>
<dbReference type="FunFam" id="3.40.50.300:FF:000021">
    <property type="entry name" value="Lon protease homolog"/>
    <property type="match status" value="1"/>
</dbReference>
<dbReference type="GO" id="GO:0034605">
    <property type="term" value="P:cellular response to heat"/>
    <property type="evidence" value="ECO:0007669"/>
    <property type="project" value="UniProtKB-UniRule"/>
</dbReference>
<comment type="induction">
    <text evidence="14">By heat shock.</text>
</comment>
<evidence type="ECO:0000313" key="23">
    <source>
        <dbReference type="Proteomes" id="UP000501316"/>
    </source>
</evidence>
<feature type="active site" evidence="14 16">
    <location>
        <position position="688"/>
    </location>
</feature>
<gene>
    <name evidence="14 22" type="primary">lon</name>
    <name evidence="22" type="ORF">GJQ69_05440</name>
</gene>
<dbReference type="PRINTS" id="PR00830">
    <property type="entry name" value="ENDOLAPTASE"/>
</dbReference>
<dbReference type="PANTHER" id="PTHR10046">
    <property type="entry name" value="ATP DEPENDENT LON PROTEASE FAMILY MEMBER"/>
    <property type="match status" value="1"/>
</dbReference>
<dbReference type="InterPro" id="IPR014721">
    <property type="entry name" value="Ribsml_uS5_D2-typ_fold_subgr"/>
</dbReference>
<dbReference type="InterPro" id="IPR004815">
    <property type="entry name" value="Lon_bac/euk-typ"/>
</dbReference>
<dbReference type="InterPro" id="IPR003959">
    <property type="entry name" value="ATPase_AAA_core"/>
</dbReference>
<dbReference type="InterPro" id="IPR054594">
    <property type="entry name" value="Lon_lid"/>
</dbReference>
<dbReference type="InterPro" id="IPR046336">
    <property type="entry name" value="Lon_prtase_N_sf"/>
</dbReference>
<keyword evidence="5 14" id="KW-0378">Hydrolase</keyword>
<evidence type="ECO:0000256" key="11">
    <source>
        <dbReference type="ARBA" id="ARBA00066743"/>
    </source>
</evidence>
<dbReference type="Pfam" id="PF00004">
    <property type="entry name" value="AAA"/>
    <property type="match status" value="1"/>
</dbReference>
<keyword evidence="7 14" id="KW-0067">ATP-binding</keyword>
<dbReference type="GO" id="GO:0006515">
    <property type="term" value="P:protein quality control for misfolded or incompletely synthesized proteins"/>
    <property type="evidence" value="ECO:0007669"/>
    <property type="project" value="UniProtKB-UniRule"/>
</dbReference>
<dbReference type="InterPro" id="IPR008268">
    <property type="entry name" value="Peptidase_S16_AS"/>
</dbReference>
<dbReference type="Pfam" id="PF02190">
    <property type="entry name" value="LON_substr_bdg"/>
    <property type="match status" value="1"/>
</dbReference>
<evidence type="ECO:0000256" key="10">
    <source>
        <dbReference type="ARBA" id="ARBA00053875"/>
    </source>
</evidence>
<evidence type="ECO:0000256" key="5">
    <source>
        <dbReference type="ARBA" id="ARBA00022801"/>
    </source>
</evidence>
<dbReference type="Gene3D" id="1.20.5.5270">
    <property type="match status" value="1"/>
</dbReference>
<sequence length="790" mass="87816">MVIEKVDPVQLAPEDTQILPTLVLRGLVIFPGMMLQFDVGRRKSILALGKSMEEGQLIFLVTQKDLSVDDPGSKDIYSVGVVARIRQIVRRTDDGIRLFTEGLYRAKVCAVKTENPFLLTEVEKIEDKKRNSTPNSEALIRYTQSLFQDYIQNYTHVAPDIVMGVVQKKDCGELADYIAMNVSLDYDKKQEILEELHPYRRLKKLSAMLKSELRILSIESKISEKAKDQIDENQRDYYLREQMKAIADELGEVDNPLQEADQLRDRVKKAGLPQEQEEKLLKECDRLARMPEGSHEGSVIITYVETCLSLPWNKSSKDHIDLQKARRVLDRDHYGLTKVKDRIIESLAVKKLNPDVQGQILCLVGPPGVGKTSIAHSVAEAMGRKYVRVSLGGVHDESDIRGHRRTYIGAMPGRIINAIQKAGTNNPVLLLDEVDKLGNDYRGDPSSALLEVLDSAQNSTFEDHYVDMPFDLSKVFFITTANDASNIPEPLYDRMDVITLGSYTHEEKFQIATKYLVPKQLKNSGISNKNLRIAPSAIRAVIGGYTREAGVRGLERQISTICRKSAVKIVEDPELVVRVTPKNLENFLGPCKFRDESLNKKDTVGLVNGLAWTSVGGVMLPIEVAVMSGTGKIELTGSLGDVMKESARTAISCIRTRADKLGIPSDFYSKYDIHIHAPEGAVPKDGPSAGAAMATAITSALTKIPIHHDVAMTGEITLLGRILPIGGLREKTMAAYRAGIKTVLIPKDNVSDLEEVDKVVKDSVEFLPMEHIDQVLKNALIKNPFQAVQQ</sequence>
<evidence type="ECO:0000256" key="7">
    <source>
        <dbReference type="ARBA" id="ARBA00022840"/>
    </source>
</evidence>
<dbReference type="HAMAP" id="MF_01973">
    <property type="entry name" value="lon_bact"/>
    <property type="match status" value="1"/>
</dbReference>
<evidence type="ECO:0000259" key="20">
    <source>
        <dbReference type="PROSITE" id="PS51786"/>
    </source>
</evidence>
<evidence type="ECO:0000313" key="22">
    <source>
        <dbReference type="EMBL" id="QKN23971.1"/>
    </source>
</evidence>
<dbReference type="GO" id="GO:0004252">
    <property type="term" value="F:serine-type endopeptidase activity"/>
    <property type="evidence" value="ECO:0007669"/>
    <property type="project" value="UniProtKB-UniRule"/>
</dbReference>
<evidence type="ECO:0000256" key="16">
    <source>
        <dbReference type="PIRSR" id="PIRSR001174-1"/>
    </source>
</evidence>
<dbReference type="Gene3D" id="1.10.8.60">
    <property type="match status" value="1"/>
</dbReference>
<evidence type="ECO:0000256" key="2">
    <source>
        <dbReference type="ARBA" id="ARBA00022490"/>
    </source>
</evidence>
<keyword evidence="3 14" id="KW-0645">Protease</keyword>
<dbReference type="GO" id="GO:0043565">
    <property type="term" value="F:sequence-specific DNA binding"/>
    <property type="evidence" value="ECO:0007669"/>
    <property type="project" value="UniProtKB-UniRule"/>
</dbReference>
<dbReference type="AlphaFoldDB" id="A0A859DVA0"/>
<keyword evidence="4 14" id="KW-0547">Nucleotide-binding</keyword>
<dbReference type="InterPro" id="IPR003111">
    <property type="entry name" value="Lon_prtase_N"/>
</dbReference>
<comment type="subcellular location">
    <subcellularLocation>
        <location evidence="1 14 15">Cytoplasm</location>
    </subcellularLocation>
</comment>
<dbReference type="SMART" id="SM00464">
    <property type="entry name" value="LON"/>
    <property type="match status" value="1"/>
</dbReference>
<evidence type="ECO:0000256" key="9">
    <source>
        <dbReference type="ARBA" id="ARBA00050665"/>
    </source>
</evidence>
<dbReference type="KEGG" id="clf:GJQ69_05440"/>
<dbReference type="InterPro" id="IPR027543">
    <property type="entry name" value="Lon_bac"/>
</dbReference>
<dbReference type="GO" id="GO:0016887">
    <property type="term" value="F:ATP hydrolysis activity"/>
    <property type="evidence" value="ECO:0007669"/>
    <property type="project" value="UniProtKB-UniRule"/>
</dbReference>
<dbReference type="InterPro" id="IPR027417">
    <property type="entry name" value="P-loop_NTPase"/>
</dbReference>
<evidence type="ECO:0000256" key="15">
    <source>
        <dbReference type="PIRNR" id="PIRNR001174"/>
    </source>
</evidence>
<evidence type="ECO:0000256" key="12">
    <source>
        <dbReference type="ARBA" id="ARBA00071934"/>
    </source>
</evidence>
<dbReference type="Gene3D" id="3.40.50.300">
    <property type="entry name" value="P-loop containing nucleotide triphosphate hydrolases"/>
    <property type="match status" value="1"/>
</dbReference>
<dbReference type="Pfam" id="PF22667">
    <property type="entry name" value="Lon_lid"/>
    <property type="match status" value="1"/>
</dbReference>
<dbReference type="EMBL" id="CP046051">
    <property type="protein sequence ID" value="QKN23971.1"/>
    <property type="molecule type" value="Genomic_DNA"/>
</dbReference>
<dbReference type="InterPro" id="IPR008269">
    <property type="entry name" value="Lon_proteolytic"/>
</dbReference>
<comment type="similarity">
    <text evidence="14 15 18 19">Belongs to the peptidase S16 family.</text>
</comment>
<protein>
    <recommendedName>
        <fullName evidence="12 14">Lon protease</fullName>
        <ecNumber evidence="11 14">3.4.21.53</ecNumber>
    </recommendedName>
    <alternativeName>
        <fullName evidence="13 14">ATP-dependent protease La</fullName>
    </alternativeName>
</protein>
<dbReference type="Gene3D" id="1.20.58.1480">
    <property type="match status" value="1"/>
</dbReference>
<dbReference type="GO" id="GO:0005737">
    <property type="term" value="C:cytoplasm"/>
    <property type="evidence" value="ECO:0007669"/>
    <property type="project" value="UniProtKB-SubCell"/>
</dbReference>
<dbReference type="SUPFAM" id="SSF52540">
    <property type="entry name" value="P-loop containing nucleoside triphosphate hydrolases"/>
    <property type="match status" value="1"/>
</dbReference>
<feature type="domain" description="Lon proteolytic" evidence="20">
    <location>
        <begin position="601"/>
        <end position="782"/>
    </location>
</feature>
<organism evidence="22 23">
    <name type="scientific">Caproicibacterium lactatifermentans</name>
    <dbReference type="NCBI Taxonomy" id="2666138"/>
    <lineage>
        <taxon>Bacteria</taxon>
        <taxon>Bacillati</taxon>
        <taxon>Bacillota</taxon>
        <taxon>Clostridia</taxon>
        <taxon>Eubacteriales</taxon>
        <taxon>Oscillospiraceae</taxon>
        <taxon>Caproicibacterium</taxon>
    </lineage>
</organism>
<comment type="function">
    <text evidence="10 14">ATP-dependent serine protease that mediates the selective degradation of mutant and abnormal proteins as well as certain short-lived regulatory proteins. Required for cellular homeostasis and for survival from DNA damage and developmental changes induced by stress. Degrades polypeptides processively to yield small peptide fragments that are 5 to 10 amino acids long. Binds to DNA in a double-stranded, site-specific manner.</text>
</comment>
<evidence type="ECO:0000256" key="3">
    <source>
        <dbReference type="ARBA" id="ARBA00022670"/>
    </source>
</evidence>
<dbReference type="InterPro" id="IPR027065">
    <property type="entry name" value="Lon_Prtase"/>
</dbReference>
<evidence type="ECO:0000256" key="8">
    <source>
        <dbReference type="ARBA" id="ARBA00023016"/>
    </source>
</evidence>
<dbReference type="NCBIfam" id="TIGR00763">
    <property type="entry name" value="lon"/>
    <property type="match status" value="1"/>
</dbReference>